<sequence>MANGWSIVIGLIIVVLASAAAWFLSPKGENQTIWRSSLILSFASCYLMWGTYSHRIDPDYTENDYVLSAMASTHRTQKRRLKTGVCKPYELSGYYSWTCMMAKKNEKE</sequence>
<dbReference type="EMBL" id="PQXN01000073">
    <property type="protein sequence ID" value="TGO56785.1"/>
    <property type="molecule type" value="Genomic_DNA"/>
</dbReference>
<dbReference type="InterPro" id="IPR008389">
    <property type="entry name" value="ATPase_V0-cplx_e1/e2_su"/>
</dbReference>
<evidence type="ECO:0000256" key="1">
    <source>
        <dbReference type="ARBA" id="ARBA00004141"/>
    </source>
</evidence>
<dbReference type="Pfam" id="PF05493">
    <property type="entry name" value="ATP_synt_H"/>
    <property type="match status" value="1"/>
</dbReference>
<feature type="transmembrane region" description="Helical" evidence="9">
    <location>
        <begin position="6"/>
        <end position="25"/>
    </location>
</feature>
<evidence type="ECO:0000256" key="6">
    <source>
        <dbReference type="ARBA" id="ARBA00022989"/>
    </source>
</evidence>
<dbReference type="Proteomes" id="UP000297527">
    <property type="component" value="Unassembled WGS sequence"/>
</dbReference>
<comment type="subcellular location">
    <subcellularLocation>
        <location evidence="1">Membrane</location>
        <topology evidence="1">Multi-pass membrane protein</topology>
    </subcellularLocation>
</comment>
<evidence type="ECO:0000256" key="9">
    <source>
        <dbReference type="SAM" id="Phobius"/>
    </source>
</evidence>
<evidence type="ECO:0000256" key="2">
    <source>
        <dbReference type="ARBA" id="ARBA00008328"/>
    </source>
</evidence>
<evidence type="ECO:0000313" key="10">
    <source>
        <dbReference type="EMBL" id="TGO56785.1"/>
    </source>
</evidence>
<keyword evidence="8 9" id="KW-0472">Membrane</keyword>
<keyword evidence="11" id="KW-1185">Reference proteome</keyword>
<evidence type="ECO:0000256" key="8">
    <source>
        <dbReference type="ARBA" id="ARBA00023136"/>
    </source>
</evidence>
<keyword evidence="5" id="KW-0375">Hydrogen ion transport</keyword>
<keyword evidence="7" id="KW-0406">Ion transport</keyword>
<dbReference type="OrthoDB" id="1508846at2759"/>
<evidence type="ECO:0000256" key="7">
    <source>
        <dbReference type="ARBA" id="ARBA00023065"/>
    </source>
</evidence>
<organism evidence="10 11">
    <name type="scientific">Botryotinia convoluta</name>
    <dbReference type="NCBI Taxonomy" id="54673"/>
    <lineage>
        <taxon>Eukaryota</taxon>
        <taxon>Fungi</taxon>
        <taxon>Dikarya</taxon>
        <taxon>Ascomycota</taxon>
        <taxon>Pezizomycotina</taxon>
        <taxon>Leotiomycetes</taxon>
        <taxon>Helotiales</taxon>
        <taxon>Sclerotiniaceae</taxon>
        <taxon>Botryotinia</taxon>
    </lineage>
</organism>
<evidence type="ECO:0000256" key="4">
    <source>
        <dbReference type="ARBA" id="ARBA00022692"/>
    </source>
</evidence>
<name>A0A4Z1I646_9HELO</name>
<evidence type="ECO:0000256" key="3">
    <source>
        <dbReference type="ARBA" id="ARBA00022448"/>
    </source>
</evidence>
<gene>
    <name evidence="10" type="ORF">BCON_0073g00190</name>
</gene>
<reference evidence="10 11" key="1">
    <citation type="submission" date="2017-12" db="EMBL/GenBank/DDBJ databases">
        <title>Comparative genomics of Botrytis spp.</title>
        <authorList>
            <person name="Valero-Jimenez C.A."/>
            <person name="Tapia P."/>
            <person name="Veloso J."/>
            <person name="Silva-Moreno E."/>
            <person name="Staats M."/>
            <person name="Valdes J.H."/>
            <person name="Van Kan J.A.L."/>
        </authorList>
    </citation>
    <scope>NUCLEOTIDE SEQUENCE [LARGE SCALE GENOMIC DNA]</scope>
    <source>
        <strain evidence="10 11">MUCL11595</strain>
    </source>
</reference>
<protein>
    <submittedName>
        <fullName evidence="10">Uncharacterized protein</fullName>
    </submittedName>
</protein>
<accession>A0A4Z1I646</accession>
<dbReference type="GO" id="GO:0046961">
    <property type="term" value="F:proton-transporting ATPase activity, rotational mechanism"/>
    <property type="evidence" value="ECO:0007669"/>
    <property type="project" value="InterPro"/>
</dbReference>
<keyword evidence="4 9" id="KW-0812">Transmembrane</keyword>
<keyword evidence="6 9" id="KW-1133">Transmembrane helix</keyword>
<keyword evidence="3" id="KW-0813">Transport</keyword>
<dbReference type="AlphaFoldDB" id="A0A4Z1I646"/>
<comment type="caution">
    <text evidence="10">The sequence shown here is derived from an EMBL/GenBank/DDBJ whole genome shotgun (WGS) entry which is preliminary data.</text>
</comment>
<dbReference type="GO" id="GO:0033179">
    <property type="term" value="C:proton-transporting V-type ATPase, V0 domain"/>
    <property type="evidence" value="ECO:0007669"/>
    <property type="project" value="InterPro"/>
</dbReference>
<evidence type="ECO:0000313" key="11">
    <source>
        <dbReference type="Proteomes" id="UP000297527"/>
    </source>
</evidence>
<evidence type="ECO:0000256" key="5">
    <source>
        <dbReference type="ARBA" id="ARBA00022781"/>
    </source>
</evidence>
<proteinExistence type="inferred from homology"/>
<comment type="similarity">
    <text evidence="2">Belongs to the V-ATPase e1/e2 subunit family.</text>
</comment>
<feature type="transmembrane region" description="Helical" evidence="9">
    <location>
        <begin position="32"/>
        <end position="52"/>
    </location>
</feature>